<sequence length="55" mass="6668">MVVEFSSMYLRVLLNLEARNINWVNLFISFSTLMRKFIYCTFIVLSLLLHYDILY</sequence>
<dbReference type="Proteomes" id="UP001428341">
    <property type="component" value="Unassembled WGS sequence"/>
</dbReference>
<dbReference type="EMBL" id="JBCGBO010000024">
    <property type="protein sequence ID" value="KAK9183554.1"/>
    <property type="molecule type" value="Genomic_DNA"/>
</dbReference>
<dbReference type="AlphaFoldDB" id="A0AAP0LSV6"/>
<keyword evidence="3" id="KW-1185">Reference proteome</keyword>
<protein>
    <submittedName>
        <fullName evidence="2">Uncharacterized protein</fullName>
    </submittedName>
</protein>
<gene>
    <name evidence="2" type="ORF">WN944_026707</name>
</gene>
<feature type="transmembrane region" description="Helical" evidence="1">
    <location>
        <begin position="37"/>
        <end position="54"/>
    </location>
</feature>
<reference evidence="2 3" key="1">
    <citation type="submission" date="2024-05" db="EMBL/GenBank/DDBJ databases">
        <title>Haplotype-resolved chromosome-level genome assembly of Huyou (Citrus changshanensis).</title>
        <authorList>
            <person name="Miao C."/>
            <person name="Chen W."/>
            <person name="Wu Y."/>
            <person name="Wang L."/>
            <person name="Zhao S."/>
            <person name="Grierson D."/>
            <person name="Xu C."/>
            <person name="Chen K."/>
        </authorList>
    </citation>
    <scope>NUCLEOTIDE SEQUENCE [LARGE SCALE GENOMIC DNA]</scope>
    <source>
        <strain evidence="2">01-14</strain>
        <tissue evidence="2">Leaf</tissue>
    </source>
</reference>
<evidence type="ECO:0000256" key="1">
    <source>
        <dbReference type="SAM" id="Phobius"/>
    </source>
</evidence>
<keyword evidence="1" id="KW-0812">Transmembrane</keyword>
<evidence type="ECO:0000313" key="2">
    <source>
        <dbReference type="EMBL" id="KAK9183554.1"/>
    </source>
</evidence>
<organism evidence="2 3">
    <name type="scientific">Citrus x changshan-huyou</name>
    <dbReference type="NCBI Taxonomy" id="2935761"/>
    <lineage>
        <taxon>Eukaryota</taxon>
        <taxon>Viridiplantae</taxon>
        <taxon>Streptophyta</taxon>
        <taxon>Embryophyta</taxon>
        <taxon>Tracheophyta</taxon>
        <taxon>Spermatophyta</taxon>
        <taxon>Magnoliopsida</taxon>
        <taxon>eudicotyledons</taxon>
        <taxon>Gunneridae</taxon>
        <taxon>Pentapetalae</taxon>
        <taxon>rosids</taxon>
        <taxon>malvids</taxon>
        <taxon>Sapindales</taxon>
        <taxon>Rutaceae</taxon>
        <taxon>Aurantioideae</taxon>
        <taxon>Citrus</taxon>
    </lineage>
</organism>
<proteinExistence type="predicted"/>
<keyword evidence="1" id="KW-1133">Transmembrane helix</keyword>
<accession>A0AAP0LSV6</accession>
<keyword evidence="1" id="KW-0472">Membrane</keyword>
<name>A0AAP0LSV6_9ROSI</name>
<comment type="caution">
    <text evidence="2">The sequence shown here is derived from an EMBL/GenBank/DDBJ whole genome shotgun (WGS) entry which is preliminary data.</text>
</comment>
<evidence type="ECO:0000313" key="3">
    <source>
        <dbReference type="Proteomes" id="UP001428341"/>
    </source>
</evidence>